<dbReference type="Proteomes" id="UP001498398">
    <property type="component" value="Unassembled WGS sequence"/>
</dbReference>
<evidence type="ECO:0000256" key="1">
    <source>
        <dbReference type="SAM" id="MobiDB-lite"/>
    </source>
</evidence>
<accession>A0ABR1IK60</accession>
<protein>
    <submittedName>
        <fullName evidence="2">Uncharacterized protein</fullName>
    </submittedName>
</protein>
<proteinExistence type="predicted"/>
<reference evidence="2 4" key="1">
    <citation type="submission" date="2024-01" db="EMBL/GenBank/DDBJ databases">
        <title>A draft genome for the cacao thread blight pathogen Marasmiellus scandens.</title>
        <authorList>
            <person name="Baruah I.K."/>
            <person name="Leung J."/>
            <person name="Bukari Y."/>
            <person name="Amoako-Attah I."/>
            <person name="Meinhardt L.W."/>
            <person name="Bailey B.A."/>
            <person name="Cohen S.P."/>
        </authorList>
    </citation>
    <scope>NUCLEOTIDE SEQUENCE [LARGE SCALE GENOMIC DNA]</scope>
    <source>
        <strain evidence="2 4">GH-19</strain>
    </source>
</reference>
<comment type="caution">
    <text evidence="2">The sequence shown here is derived from an EMBL/GenBank/DDBJ whole genome shotgun (WGS) entry which is preliminary data.</text>
</comment>
<evidence type="ECO:0000313" key="4">
    <source>
        <dbReference type="Proteomes" id="UP001498398"/>
    </source>
</evidence>
<feature type="region of interest" description="Disordered" evidence="1">
    <location>
        <begin position="1"/>
        <end position="38"/>
    </location>
</feature>
<name>A0ABR1IK60_9AGAR</name>
<organism evidence="2 4">
    <name type="scientific">Marasmiellus scandens</name>
    <dbReference type="NCBI Taxonomy" id="2682957"/>
    <lineage>
        <taxon>Eukaryota</taxon>
        <taxon>Fungi</taxon>
        <taxon>Dikarya</taxon>
        <taxon>Basidiomycota</taxon>
        <taxon>Agaricomycotina</taxon>
        <taxon>Agaricomycetes</taxon>
        <taxon>Agaricomycetidae</taxon>
        <taxon>Agaricales</taxon>
        <taxon>Marasmiineae</taxon>
        <taxon>Omphalotaceae</taxon>
        <taxon>Marasmiellus</taxon>
    </lineage>
</organism>
<evidence type="ECO:0000313" key="2">
    <source>
        <dbReference type="EMBL" id="KAK7433487.1"/>
    </source>
</evidence>
<evidence type="ECO:0000313" key="3">
    <source>
        <dbReference type="EMBL" id="KAK7461657.1"/>
    </source>
</evidence>
<dbReference type="EMBL" id="JBANRG010000012">
    <property type="protein sequence ID" value="KAK7461657.1"/>
    <property type="molecule type" value="Genomic_DNA"/>
</dbReference>
<keyword evidence="4" id="KW-1185">Reference proteome</keyword>
<dbReference type="EMBL" id="JBANRG010000157">
    <property type="protein sequence ID" value="KAK7433487.1"/>
    <property type="molecule type" value="Genomic_DNA"/>
</dbReference>
<sequence>MLIVSSSTLDTSQPLGRKNSTSSCNEHKDEPRRPPSMFEELALHDIGFGEHEAC</sequence>
<gene>
    <name evidence="3" type="ORF">VKT23_008084</name>
    <name evidence="2" type="ORF">VKT23_020763</name>
</gene>
<feature type="compositionally biased region" description="Polar residues" evidence="1">
    <location>
        <begin position="1"/>
        <end position="24"/>
    </location>
</feature>